<organism evidence="13 14">
    <name type="scientific">Owenia fusiformis</name>
    <name type="common">Polychaete worm</name>
    <dbReference type="NCBI Taxonomy" id="6347"/>
    <lineage>
        <taxon>Eukaryota</taxon>
        <taxon>Metazoa</taxon>
        <taxon>Spiralia</taxon>
        <taxon>Lophotrochozoa</taxon>
        <taxon>Annelida</taxon>
        <taxon>Polychaeta</taxon>
        <taxon>Sedentaria</taxon>
        <taxon>Canalipalpata</taxon>
        <taxon>Sabellida</taxon>
        <taxon>Oweniida</taxon>
        <taxon>Oweniidae</taxon>
        <taxon>Owenia</taxon>
    </lineage>
</organism>
<reference evidence="13" key="1">
    <citation type="submission" date="2022-03" db="EMBL/GenBank/DDBJ databases">
        <authorList>
            <person name="Martin C."/>
        </authorList>
    </citation>
    <scope>NUCLEOTIDE SEQUENCE</scope>
</reference>
<evidence type="ECO:0000256" key="6">
    <source>
        <dbReference type="ARBA" id="ARBA00022741"/>
    </source>
</evidence>
<feature type="compositionally biased region" description="Polar residues" evidence="11">
    <location>
        <begin position="405"/>
        <end position="421"/>
    </location>
</feature>
<dbReference type="PROSITE" id="PS50011">
    <property type="entry name" value="PROTEIN_KINASE_DOM"/>
    <property type="match status" value="1"/>
</dbReference>
<keyword evidence="14" id="KW-1185">Reference proteome</keyword>
<dbReference type="CDD" id="cd14003">
    <property type="entry name" value="STKc_AMPK-like"/>
    <property type="match status" value="1"/>
</dbReference>
<dbReference type="GO" id="GO:0005737">
    <property type="term" value="C:cytoplasm"/>
    <property type="evidence" value="ECO:0007669"/>
    <property type="project" value="UniProtKB-SubCell"/>
</dbReference>
<dbReference type="EMBL" id="CAIIXF020000001">
    <property type="protein sequence ID" value="CAH1775907.1"/>
    <property type="molecule type" value="Genomic_DNA"/>
</dbReference>
<keyword evidence="5" id="KW-0808">Transferase</keyword>
<dbReference type="OrthoDB" id="193931at2759"/>
<evidence type="ECO:0000313" key="14">
    <source>
        <dbReference type="Proteomes" id="UP000749559"/>
    </source>
</evidence>
<name>A0A8J1TPZ9_OWEFU</name>
<feature type="region of interest" description="Disordered" evidence="11">
    <location>
        <begin position="402"/>
        <end position="421"/>
    </location>
</feature>
<evidence type="ECO:0000256" key="5">
    <source>
        <dbReference type="ARBA" id="ARBA00022679"/>
    </source>
</evidence>
<feature type="compositionally biased region" description="Polar residues" evidence="11">
    <location>
        <begin position="979"/>
        <end position="990"/>
    </location>
</feature>
<comment type="catalytic activity">
    <reaction evidence="10">
        <text>L-seryl-[protein] + ATP = O-phospho-L-seryl-[protein] + ADP + H(+)</text>
        <dbReference type="Rhea" id="RHEA:17989"/>
        <dbReference type="Rhea" id="RHEA-COMP:9863"/>
        <dbReference type="Rhea" id="RHEA-COMP:11604"/>
        <dbReference type="ChEBI" id="CHEBI:15378"/>
        <dbReference type="ChEBI" id="CHEBI:29999"/>
        <dbReference type="ChEBI" id="CHEBI:30616"/>
        <dbReference type="ChEBI" id="CHEBI:83421"/>
        <dbReference type="ChEBI" id="CHEBI:456216"/>
        <dbReference type="EC" id="2.7.11.1"/>
    </reaction>
</comment>
<comment type="catalytic activity">
    <reaction evidence="9">
        <text>L-threonyl-[protein] + ATP = O-phospho-L-threonyl-[protein] + ADP + H(+)</text>
        <dbReference type="Rhea" id="RHEA:46608"/>
        <dbReference type="Rhea" id="RHEA-COMP:11060"/>
        <dbReference type="Rhea" id="RHEA-COMP:11605"/>
        <dbReference type="ChEBI" id="CHEBI:15378"/>
        <dbReference type="ChEBI" id="CHEBI:30013"/>
        <dbReference type="ChEBI" id="CHEBI:30616"/>
        <dbReference type="ChEBI" id="CHEBI:61977"/>
        <dbReference type="ChEBI" id="CHEBI:456216"/>
        <dbReference type="EC" id="2.7.11.1"/>
    </reaction>
</comment>
<dbReference type="PANTHER" id="PTHR24346">
    <property type="entry name" value="MAP/MICROTUBULE AFFINITY-REGULATING KINASE"/>
    <property type="match status" value="1"/>
</dbReference>
<dbReference type="Pfam" id="PF23312">
    <property type="entry name" value="UBA_SIK3"/>
    <property type="match status" value="1"/>
</dbReference>
<protein>
    <recommendedName>
        <fullName evidence="2">non-specific serine/threonine protein kinase</fullName>
        <ecNumber evidence="2">2.7.11.1</ecNumber>
    </recommendedName>
</protein>
<keyword evidence="4" id="KW-0723">Serine/threonine-protein kinase</keyword>
<dbReference type="GO" id="GO:0004674">
    <property type="term" value="F:protein serine/threonine kinase activity"/>
    <property type="evidence" value="ECO:0007669"/>
    <property type="project" value="UniProtKB-KW"/>
</dbReference>
<dbReference type="FunFam" id="1.10.510.10:FF:001222">
    <property type="entry name" value="Serine/threonine-protein kinase ppk25"/>
    <property type="match status" value="1"/>
</dbReference>
<keyword evidence="3" id="KW-0963">Cytoplasm</keyword>
<dbReference type="GO" id="GO:0035556">
    <property type="term" value="P:intracellular signal transduction"/>
    <property type="evidence" value="ECO:0007669"/>
    <property type="project" value="TreeGrafter"/>
</dbReference>
<dbReference type="InterPro" id="IPR057380">
    <property type="entry name" value="UBA_SIK1/2/3"/>
</dbReference>
<dbReference type="SMART" id="SM00220">
    <property type="entry name" value="S_TKc"/>
    <property type="match status" value="1"/>
</dbReference>
<dbReference type="PROSITE" id="PS00107">
    <property type="entry name" value="PROTEIN_KINASE_ATP"/>
    <property type="match status" value="1"/>
</dbReference>
<keyword evidence="8" id="KW-0067">ATP-binding</keyword>
<feature type="region of interest" description="Disordered" evidence="11">
    <location>
        <begin position="760"/>
        <end position="782"/>
    </location>
</feature>
<sequence>MGRKIRYIGRYVMEARTLGKGNFARVELAIHNIAHCKVAIKIIDTRKIKEDYVKTNLHREARIMAQLRHPNIIRLFETLKATTLYCLVTEFAAGGELLAYIKTQKDARLTETQARPYVRQMLSALHYLHDRDVVHRDLKMENIMLDESKKNIKIIDFGLSNIYNKEYQLKTHCGSPEYAAPELFIQGKTYGPEVDIWSLGVIMYALVVGRLPFTTPYTDQYRRQKLLQQINKGLSQYHEKEMVYLTTDCKNILRQLIEPNAELRLPLLEIEIHAWTTKGGRSPFYPYQPPPRDKTIRSQVIEEMSKLLDMEREKVERTVHEYKSDEVSAMYNMMLDEKKRDLGYFEQDHTLRQHLRVAHGRHIMRQNTHDTDISENDDSSPRKVTLKEKFERVEENGFVKDTTSETRQIQDPVQSTSYDVCPNTSSSKLIPILRQPQKVSQVHQSLLGDTANDADRPMAALSIAAHLHPRPKSPSKIPAPLFQASIVDNIGAHGQNSTSIGELYKVPDKDIVNNNKHPPTAHHRCNSSSLARNNGFPEKSKTRVSPPCRPSTLRMEQIPNESQNRKAKRGLEPDKSKGAISKYAYIPPPVAPALSTTDSNNSSDWRTDFRYMAHSPVELAPKAVSETMSSIGYTPSPANDLDEPDHMFEFPKGDDPLQLVNASDDEKLQCLSKMGPGDYPCINDSMPFEFDIEEPEPYRPTNYCIDEESLERKISEIKLTDSKTYLINKMINKVDACDIPNASTERLLACSNDLQSDSTTYPSKNGTAWHSNLRSTKQSNGRIKGRSKLSSQLNKFVNPRAKCKKPSEREPACDQPVEEVNGPAMQAPLPATLASSHDSSSLIAASNGNNNMIKASAKAELAIEDTESNGSITDVTFRGKDAILDKTHAHDIDTTGDEDQQRKTTNSSGNGKTALIHPEEKTYIPSKDSNQKKTQAAHQLLLMERYDSQKRKTTWKEGITRFIRRACSPRARSPRPRQHGSTQRSTSNNKVLHRHNNGTANRGNRDEYTEVETKWPTCEETFPEQEATVTSDSVERQGSPPQALQMYDIGGGRYQHDGARVNKVKHRRALCVPRGCVHWPSCRECGHSPHSDQESIPDNNEDANQKMDRNIMAVIKMSGNVNNLQDSQRYTVYKMAKS</sequence>
<evidence type="ECO:0000256" key="8">
    <source>
        <dbReference type="ARBA" id="ARBA00022840"/>
    </source>
</evidence>
<evidence type="ECO:0000256" key="7">
    <source>
        <dbReference type="ARBA" id="ARBA00022777"/>
    </source>
</evidence>
<dbReference type="InterPro" id="IPR011009">
    <property type="entry name" value="Kinase-like_dom_sf"/>
</dbReference>
<feature type="region of interest" description="Disordered" evidence="11">
    <location>
        <begin position="889"/>
        <end position="935"/>
    </location>
</feature>
<dbReference type="AlphaFoldDB" id="A0A8J1TPZ9"/>
<feature type="region of interest" description="Disordered" evidence="11">
    <location>
        <begin position="517"/>
        <end position="575"/>
    </location>
</feature>
<comment type="caution">
    <text evidence="13">The sequence shown here is derived from an EMBL/GenBank/DDBJ whole genome shotgun (WGS) entry which is preliminary data.</text>
</comment>
<dbReference type="FunFam" id="3.30.200.20:FF:000042">
    <property type="entry name" value="Aurora kinase A"/>
    <property type="match status" value="1"/>
</dbReference>
<dbReference type="PANTHER" id="PTHR24346:SF79">
    <property type="entry name" value="PROTEIN KINASE DOMAIN-CONTAINING PROTEIN"/>
    <property type="match status" value="1"/>
</dbReference>
<evidence type="ECO:0000256" key="4">
    <source>
        <dbReference type="ARBA" id="ARBA00022527"/>
    </source>
</evidence>
<feature type="compositionally biased region" description="Polar residues" evidence="11">
    <location>
        <begin position="760"/>
        <end position="781"/>
    </location>
</feature>
<keyword evidence="6" id="KW-0547">Nucleotide-binding</keyword>
<evidence type="ECO:0000259" key="12">
    <source>
        <dbReference type="PROSITE" id="PS50011"/>
    </source>
</evidence>
<dbReference type="PROSITE" id="PS00108">
    <property type="entry name" value="PROTEIN_KINASE_ST"/>
    <property type="match status" value="1"/>
</dbReference>
<dbReference type="Proteomes" id="UP000749559">
    <property type="component" value="Unassembled WGS sequence"/>
</dbReference>
<evidence type="ECO:0000256" key="9">
    <source>
        <dbReference type="ARBA" id="ARBA00047899"/>
    </source>
</evidence>
<accession>A0A8J1TPZ9</accession>
<comment type="subcellular location">
    <subcellularLocation>
        <location evidence="1">Cytoplasm</location>
    </subcellularLocation>
</comment>
<gene>
    <name evidence="13" type="ORF">OFUS_LOCUS3147</name>
</gene>
<evidence type="ECO:0000256" key="3">
    <source>
        <dbReference type="ARBA" id="ARBA00022490"/>
    </source>
</evidence>
<dbReference type="GO" id="GO:0005524">
    <property type="term" value="F:ATP binding"/>
    <property type="evidence" value="ECO:0007669"/>
    <property type="project" value="UniProtKB-UniRule"/>
</dbReference>
<evidence type="ECO:0000256" key="2">
    <source>
        <dbReference type="ARBA" id="ARBA00012513"/>
    </source>
</evidence>
<evidence type="ECO:0000256" key="11">
    <source>
        <dbReference type="SAM" id="MobiDB-lite"/>
    </source>
</evidence>
<dbReference type="Gene3D" id="1.10.510.10">
    <property type="entry name" value="Transferase(Phosphotransferase) domain 1"/>
    <property type="match status" value="1"/>
</dbReference>
<dbReference type="SUPFAM" id="SSF56112">
    <property type="entry name" value="Protein kinase-like (PK-like)"/>
    <property type="match status" value="1"/>
</dbReference>
<feature type="region of interest" description="Disordered" evidence="11">
    <location>
        <begin position="965"/>
        <end position="1009"/>
    </location>
</feature>
<dbReference type="Pfam" id="PF00069">
    <property type="entry name" value="Pkinase"/>
    <property type="match status" value="1"/>
</dbReference>
<evidence type="ECO:0000256" key="1">
    <source>
        <dbReference type="ARBA" id="ARBA00004496"/>
    </source>
</evidence>
<dbReference type="EC" id="2.7.11.1" evidence="2"/>
<keyword evidence="7" id="KW-0418">Kinase</keyword>
<feature type="domain" description="Protein kinase" evidence="12">
    <location>
        <begin position="12"/>
        <end position="276"/>
    </location>
</feature>
<dbReference type="InterPro" id="IPR000719">
    <property type="entry name" value="Prot_kinase_dom"/>
</dbReference>
<dbReference type="InterPro" id="IPR017441">
    <property type="entry name" value="Protein_kinase_ATP_BS"/>
</dbReference>
<evidence type="ECO:0000313" key="13">
    <source>
        <dbReference type="EMBL" id="CAH1775907.1"/>
    </source>
</evidence>
<dbReference type="InterPro" id="IPR008271">
    <property type="entry name" value="Ser/Thr_kinase_AS"/>
</dbReference>
<evidence type="ECO:0000256" key="10">
    <source>
        <dbReference type="ARBA" id="ARBA00048679"/>
    </source>
</evidence>
<proteinExistence type="predicted"/>